<dbReference type="AlphaFoldDB" id="E9H635"/>
<keyword evidence="2" id="KW-1185">Reference proteome</keyword>
<dbReference type="Proteomes" id="UP000000305">
    <property type="component" value="Unassembled WGS sequence"/>
</dbReference>
<gene>
    <name evidence="1" type="ORF">DAPPUDRAFT_253990</name>
</gene>
<dbReference type="KEGG" id="dpx:DAPPUDRAFT_253990"/>
<name>E9H635_DAPPU</name>
<evidence type="ECO:0000313" key="1">
    <source>
        <dbReference type="EMBL" id="EFX72796.1"/>
    </source>
</evidence>
<dbReference type="EMBL" id="GL732596">
    <property type="protein sequence ID" value="EFX72796.1"/>
    <property type="molecule type" value="Genomic_DNA"/>
</dbReference>
<dbReference type="HOGENOM" id="CLU_2040442_0_0_1"/>
<accession>E9H635</accession>
<evidence type="ECO:0000313" key="2">
    <source>
        <dbReference type="Proteomes" id="UP000000305"/>
    </source>
</evidence>
<protein>
    <submittedName>
        <fullName evidence="1">Uncharacterized protein</fullName>
    </submittedName>
</protein>
<sequence length="121" mass="12422">MVQLLDTKVEGFNSSGQSTRVESWPSSAISRIGSLSVPVSSPDSVPAAASANSIHPVSQPNRMLVTDSALIAASTTPAASASAVWKMTDLPASTGSSSLPLPAHPHHHPHHLHPVGASVFC</sequence>
<reference evidence="1 2" key="1">
    <citation type="journal article" date="2011" name="Science">
        <title>The ecoresponsive genome of Daphnia pulex.</title>
        <authorList>
            <person name="Colbourne J.K."/>
            <person name="Pfrender M.E."/>
            <person name="Gilbert D."/>
            <person name="Thomas W.K."/>
            <person name="Tucker A."/>
            <person name="Oakley T.H."/>
            <person name="Tokishita S."/>
            <person name="Aerts A."/>
            <person name="Arnold G.J."/>
            <person name="Basu M.K."/>
            <person name="Bauer D.J."/>
            <person name="Caceres C.E."/>
            <person name="Carmel L."/>
            <person name="Casola C."/>
            <person name="Choi J.H."/>
            <person name="Detter J.C."/>
            <person name="Dong Q."/>
            <person name="Dusheyko S."/>
            <person name="Eads B.D."/>
            <person name="Frohlich T."/>
            <person name="Geiler-Samerotte K.A."/>
            <person name="Gerlach D."/>
            <person name="Hatcher P."/>
            <person name="Jogdeo S."/>
            <person name="Krijgsveld J."/>
            <person name="Kriventseva E.V."/>
            <person name="Kultz D."/>
            <person name="Laforsch C."/>
            <person name="Lindquist E."/>
            <person name="Lopez J."/>
            <person name="Manak J.R."/>
            <person name="Muller J."/>
            <person name="Pangilinan J."/>
            <person name="Patwardhan R.P."/>
            <person name="Pitluck S."/>
            <person name="Pritham E.J."/>
            <person name="Rechtsteiner A."/>
            <person name="Rho M."/>
            <person name="Rogozin I.B."/>
            <person name="Sakarya O."/>
            <person name="Salamov A."/>
            <person name="Schaack S."/>
            <person name="Shapiro H."/>
            <person name="Shiga Y."/>
            <person name="Skalitzky C."/>
            <person name="Smith Z."/>
            <person name="Souvorov A."/>
            <person name="Sung W."/>
            <person name="Tang Z."/>
            <person name="Tsuchiya D."/>
            <person name="Tu H."/>
            <person name="Vos H."/>
            <person name="Wang M."/>
            <person name="Wolf Y.I."/>
            <person name="Yamagata H."/>
            <person name="Yamada T."/>
            <person name="Ye Y."/>
            <person name="Shaw J.R."/>
            <person name="Andrews J."/>
            <person name="Crease T.J."/>
            <person name="Tang H."/>
            <person name="Lucas S.M."/>
            <person name="Robertson H.M."/>
            <person name="Bork P."/>
            <person name="Koonin E.V."/>
            <person name="Zdobnov E.M."/>
            <person name="Grigoriev I.V."/>
            <person name="Lynch M."/>
            <person name="Boore J.L."/>
        </authorList>
    </citation>
    <scope>NUCLEOTIDE SEQUENCE [LARGE SCALE GENOMIC DNA]</scope>
</reference>
<organism evidence="1 2">
    <name type="scientific">Daphnia pulex</name>
    <name type="common">Water flea</name>
    <dbReference type="NCBI Taxonomy" id="6669"/>
    <lineage>
        <taxon>Eukaryota</taxon>
        <taxon>Metazoa</taxon>
        <taxon>Ecdysozoa</taxon>
        <taxon>Arthropoda</taxon>
        <taxon>Crustacea</taxon>
        <taxon>Branchiopoda</taxon>
        <taxon>Diplostraca</taxon>
        <taxon>Cladocera</taxon>
        <taxon>Anomopoda</taxon>
        <taxon>Daphniidae</taxon>
        <taxon>Daphnia</taxon>
    </lineage>
</organism>
<proteinExistence type="predicted"/>
<dbReference type="InParanoid" id="E9H635"/>